<gene>
    <name evidence="1" type="ORF">J5N97_028664</name>
</gene>
<name>A0A9D5H535_9LILI</name>
<accession>A0A9D5H535</accession>
<reference evidence="1" key="2">
    <citation type="journal article" date="2022" name="Hortic Res">
        <title>The genome of Dioscorea zingiberensis sheds light on the biosynthesis, origin and evolution of the medicinally important diosgenin saponins.</title>
        <authorList>
            <person name="Li Y."/>
            <person name="Tan C."/>
            <person name="Li Z."/>
            <person name="Guo J."/>
            <person name="Li S."/>
            <person name="Chen X."/>
            <person name="Wang C."/>
            <person name="Dai X."/>
            <person name="Yang H."/>
            <person name="Song W."/>
            <person name="Hou L."/>
            <person name="Xu J."/>
            <person name="Tong Z."/>
            <person name="Xu A."/>
            <person name="Yuan X."/>
            <person name="Wang W."/>
            <person name="Yang Q."/>
            <person name="Chen L."/>
            <person name="Sun Z."/>
            <person name="Wang K."/>
            <person name="Pan B."/>
            <person name="Chen J."/>
            <person name="Bao Y."/>
            <person name="Liu F."/>
            <person name="Qi X."/>
            <person name="Gang D.R."/>
            <person name="Wen J."/>
            <person name="Li J."/>
        </authorList>
    </citation>
    <scope>NUCLEOTIDE SEQUENCE</scope>
    <source>
        <strain evidence="1">Dzin_1.0</strain>
    </source>
</reference>
<dbReference type="Proteomes" id="UP001085076">
    <property type="component" value="Miscellaneous, Linkage group lg09"/>
</dbReference>
<evidence type="ECO:0000313" key="1">
    <source>
        <dbReference type="EMBL" id="KAJ0963542.1"/>
    </source>
</evidence>
<proteinExistence type="predicted"/>
<protein>
    <submittedName>
        <fullName evidence="1">Uncharacterized protein</fullName>
    </submittedName>
</protein>
<evidence type="ECO:0000313" key="2">
    <source>
        <dbReference type="Proteomes" id="UP001085076"/>
    </source>
</evidence>
<dbReference type="EMBL" id="JAGGNH010000009">
    <property type="protein sequence ID" value="KAJ0963542.1"/>
    <property type="molecule type" value="Genomic_DNA"/>
</dbReference>
<reference evidence="1" key="1">
    <citation type="submission" date="2021-03" db="EMBL/GenBank/DDBJ databases">
        <authorList>
            <person name="Li Z."/>
            <person name="Yang C."/>
        </authorList>
    </citation>
    <scope>NUCLEOTIDE SEQUENCE</scope>
    <source>
        <strain evidence="1">Dzin_1.0</strain>
        <tissue evidence="1">Leaf</tissue>
    </source>
</reference>
<comment type="caution">
    <text evidence="1">The sequence shown here is derived from an EMBL/GenBank/DDBJ whole genome shotgun (WGS) entry which is preliminary data.</text>
</comment>
<keyword evidence="2" id="KW-1185">Reference proteome</keyword>
<sequence>MRALVERSIEIFFFFVGGLEEQAGKVIIERVGQCISGSVAHLVECGKVLKLFFVLLWRL</sequence>
<organism evidence="1 2">
    <name type="scientific">Dioscorea zingiberensis</name>
    <dbReference type="NCBI Taxonomy" id="325984"/>
    <lineage>
        <taxon>Eukaryota</taxon>
        <taxon>Viridiplantae</taxon>
        <taxon>Streptophyta</taxon>
        <taxon>Embryophyta</taxon>
        <taxon>Tracheophyta</taxon>
        <taxon>Spermatophyta</taxon>
        <taxon>Magnoliopsida</taxon>
        <taxon>Liliopsida</taxon>
        <taxon>Dioscoreales</taxon>
        <taxon>Dioscoreaceae</taxon>
        <taxon>Dioscorea</taxon>
    </lineage>
</organism>
<dbReference type="AlphaFoldDB" id="A0A9D5H535"/>